<reference evidence="2" key="1">
    <citation type="submission" date="2013-09" db="EMBL/GenBank/DDBJ databases">
        <title>Corchorus olitorius genome sequencing.</title>
        <authorList>
            <person name="Alam M."/>
            <person name="Haque M.S."/>
            <person name="Islam M.S."/>
            <person name="Emdad E.M."/>
            <person name="Islam M.M."/>
            <person name="Ahmed B."/>
            <person name="Halim A."/>
            <person name="Hossen Q.M.M."/>
            <person name="Hossain M.Z."/>
            <person name="Ahmed R."/>
            <person name="Khan M.M."/>
            <person name="Islam R."/>
            <person name="Rashid M.M."/>
            <person name="Khan S.A."/>
            <person name="Rahman M.S."/>
            <person name="Alam M."/>
            <person name="Yahiya A.S."/>
            <person name="Khan M.S."/>
            <person name="Azam M.S."/>
            <person name="Haque T."/>
            <person name="Lashkar M.Z.H."/>
            <person name="Akhand A.I."/>
            <person name="Morshed G."/>
            <person name="Roy S."/>
            <person name="Uddin K.S."/>
            <person name="Rabeya T."/>
            <person name="Hossain A.S."/>
            <person name="Chowdhury A."/>
            <person name="Snigdha A.R."/>
            <person name="Mortoza M.S."/>
            <person name="Matin S.A."/>
            <person name="Hoque S.M.E."/>
            <person name="Islam M.K."/>
            <person name="Roy D.K."/>
            <person name="Haider R."/>
            <person name="Moosa M.M."/>
            <person name="Elias S.M."/>
            <person name="Hasan A.M."/>
            <person name="Jahan S."/>
            <person name="Shafiuddin M."/>
            <person name="Mahmood N."/>
            <person name="Shommy N.S."/>
        </authorList>
    </citation>
    <scope>NUCLEOTIDE SEQUENCE [LARGE SCALE GENOMIC DNA]</scope>
    <source>
        <strain evidence="2">cv. O-4</strain>
    </source>
</reference>
<evidence type="ECO:0000313" key="2">
    <source>
        <dbReference type="Proteomes" id="UP000187203"/>
    </source>
</evidence>
<organism evidence="1 2">
    <name type="scientific">Corchorus olitorius</name>
    <dbReference type="NCBI Taxonomy" id="93759"/>
    <lineage>
        <taxon>Eukaryota</taxon>
        <taxon>Viridiplantae</taxon>
        <taxon>Streptophyta</taxon>
        <taxon>Embryophyta</taxon>
        <taxon>Tracheophyta</taxon>
        <taxon>Spermatophyta</taxon>
        <taxon>Magnoliopsida</taxon>
        <taxon>eudicotyledons</taxon>
        <taxon>Gunneridae</taxon>
        <taxon>Pentapetalae</taxon>
        <taxon>rosids</taxon>
        <taxon>malvids</taxon>
        <taxon>Malvales</taxon>
        <taxon>Malvaceae</taxon>
        <taxon>Grewioideae</taxon>
        <taxon>Apeibeae</taxon>
        <taxon>Corchorus</taxon>
    </lineage>
</organism>
<proteinExistence type="predicted"/>
<keyword evidence="2" id="KW-1185">Reference proteome</keyword>
<gene>
    <name evidence="1" type="ORF">COLO4_02763</name>
</gene>
<dbReference type="EMBL" id="AWUE01006446">
    <property type="protein sequence ID" value="OMP12785.1"/>
    <property type="molecule type" value="Genomic_DNA"/>
</dbReference>
<sequence>MRAAPDKGATGSRLKTDALAAIQRDKVGVGLSINWELGQV</sequence>
<dbReference type="AlphaFoldDB" id="A0A1R3L0A7"/>
<evidence type="ECO:0000313" key="1">
    <source>
        <dbReference type="EMBL" id="OMP12785.1"/>
    </source>
</evidence>
<name>A0A1R3L0A7_9ROSI</name>
<comment type="caution">
    <text evidence="1">The sequence shown here is derived from an EMBL/GenBank/DDBJ whole genome shotgun (WGS) entry which is preliminary data.</text>
</comment>
<accession>A0A1R3L0A7</accession>
<dbReference type="Proteomes" id="UP000187203">
    <property type="component" value="Unassembled WGS sequence"/>
</dbReference>
<protein>
    <submittedName>
        <fullName evidence="1">Uncharacterized protein</fullName>
    </submittedName>
</protein>